<feature type="region of interest" description="Disordered" evidence="1">
    <location>
        <begin position="48"/>
        <end position="67"/>
    </location>
</feature>
<proteinExistence type="predicted"/>
<dbReference type="RefSeq" id="WP_058017805.1">
    <property type="nucleotide sequence ID" value="NZ_LJZG01000236.1"/>
</dbReference>
<evidence type="ECO:0000313" key="2">
    <source>
        <dbReference type="EMBL" id="MUI56480.1"/>
    </source>
</evidence>
<sequence length="67" mass="6873">MPEIIVTRPFNYREGLDAAHYPASKGAISVTAAVAAHALGKGYATEAKAKAPPIPAASAEPAGRDQK</sequence>
<protein>
    <submittedName>
        <fullName evidence="2">Uncharacterized protein</fullName>
    </submittedName>
</protein>
<dbReference type="AlphaFoldDB" id="A0A6A9JKP3"/>
<reference evidence="2" key="1">
    <citation type="submission" date="2019-11" db="EMBL/GenBank/DDBJ databases">
        <title>Genomes of ocular Pseudomonas aeruginosa isolates.</title>
        <authorList>
            <person name="Khan M."/>
            <person name="Rice S.A."/>
            <person name="Willcox M.D.P."/>
            <person name="Stapleton F."/>
        </authorList>
    </citation>
    <scope>NUCLEOTIDE SEQUENCE</scope>
    <source>
        <strain evidence="2">PA206</strain>
    </source>
</reference>
<gene>
    <name evidence="2" type="ORF">GNQ20_01485</name>
</gene>
<name>A0A6A9JKP3_PSEAI</name>
<evidence type="ECO:0000256" key="1">
    <source>
        <dbReference type="SAM" id="MobiDB-lite"/>
    </source>
</evidence>
<dbReference type="EMBL" id="WOAJ01000001">
    <property type="protein sequence ID" value="MUI56480.1"/>
    <property type="molecule type" value="Genomic_DNA"/>
</dbReference>
<organism evidence="2">
    <name type="scientific">Pseudomonas aeruginosa</name>
    <dbReference type="NCBI Taxonomy" id="287"/>
    <lineage>
        <taxon>Bacteria</taxon>
        <taxon>Pseudomonadati</taxon>
        <taxon>Pseudomonadota</taxon>
        <taxon>Gammaproteobacteria</taxon>
        <taxon>Pseudomonadales</taxon>
        <taxon>Pseudomonadaceae</taxon>
        <taxon>Pseudomonas</taxon>
    </lineage>
</organism>
<accession>A0A6A9JKP3</accession>
<comment type="caution">
    <text evidence="2">The sequence shown here is derived from an EMBL/GenBank/DDBJ whole genome shotgun (WGS) entry which is preliminary data.</text>
</comment>